<dbReference type="EMBL" id="LZEX01000001">
    <property type="protein sequence ID" value="OBU11393.1"/>
    <property type="molecule type" value="Genomic_DNA"/>
</dbReference>
<dbReference type="EC" id="2.1.1.63" evidence="3"/>
<evidence type="ECO:0000256" key="6">
    <source>
        <dbReference type="ARBA" id="ARBA00022763"/>
    </source>
</evidence>
<reference evidence="11 12" key="1">
    <citation type="submission" date="2016-06" db="EMBL/GenBank/DDBJ databases">
        <authorList>
            <person name="Kjaerup R.B."/>
            <person name="Dalgaard T.S."/>
            <person name="Juul-Madsen H.R."/>
        </authorList>
    </citation>
    <scope>NUCLEOTIDE SEQUENCE [LARGE SCALE GENOMIC DNA]</scope>
    <source>
        <strain evidence="11 12">GCSL-Mp3</strain>
    </source>
</reference>
<dbReference type="InterPro" id="IPR036217">
    <property type="entry name" value="MethylDNA_cys_MeTrfase_DNAb"/>
</dbReference>
<sequence length="171" mass="18866">MIIRTKFNTLLGDMSAAATEQGICFLEFLEDNRREDTLALVARRLNLPVIDGSNTHLILLETQLQNYFAGKLHRFTVPLVLPGTPFQQQVWTQLQCIPFGCTQTYSGLAEILSCPQAVRAVGRANGMNPVSILVPCHRITGKNGELTGYAGGIERKARLLAHEKQYKGVAV</sequence>
<dbReference type="STRING" id="368603.AYY16_04990"/>
<organism evidence="11 12">
    <name type="scientific">Morganella psychrotolerans</name>
    <dbReference type="NCBI Taxonomy" id="368603"/>
    <lineage>
        <taxon>Bacteria</taxon>
        <taxon>Pseudomonadati</taxon>
        <taxon>Pseudomonadota</taxon>
        <taxon>Gammaproteobacteria</taxon>
        <taxon>Enterobacterales</taxon>
        <taxon>Morganellaceae</taxon>
        <taxon>Morganella</taxon>
    </lineage>
</organism>
<comment type="catalytic activity">
    <reaction evidence="1">
        <text>a 4-O-methyl-thymidine in DNA + L-cysteinyl-[protein] = a thymidine in DNA + S-methyl-L-cysteinyl-[protein]</text>
        <dbReference type="Rhea" id="RHEA:53428"/>
        <dbReference type="Rhea" id="RHEA-COMP:10131"/>
        <dbReference type="Rhea" id="RHEA-COMP:10132"/>
        <dbReference type="Rhea" id="RHEA-COMP:13555"/>
        <dbReference type="Rhea" id="RHEA-COMP:13556"/>
        <dbReference type="ChEBI" id="CHEBI:29950"/>
        <dbReference type="ChEBI" id="CHEBI:82612"/>
        <dbReference type="ChEBI" id="CHEBI:137386"/>
        <dbReference type="ChEBI" id="CHEBI:137387"/>
        <dbReference type="EC" id="2.1.1.63"/>
    </reaction>
</comment>
<comment type="similarity">
    <text evidence="2">Belongs to the MGMT family.</text>
</comment>
<dbReference type="InterPro" id="IPR014048">
    <property type="entry name" value="MethylDNA_cys_MeTrfase_DNA-bd"/>
</dbReference>
<dbReference type="SUPFAM" id="SSF46767">
    <property type="entry name" value="Methylated DNA-protein cysteine methyltransferase, C-terminal domain"/>
    <property type="match status" value="1"/>
</dbReference>
<evidence type="ECO:0000259" key="9">
    <source>
        <dbReference type="Pfam" id="PF01035"/>
    </source>
</evidence>
<evidence type="ECO:0000313" key="12">
    <source>
        <dbReference type="Proteomes" id="UP000092247"/>
    </source>
</evidence>
<keyword evidence="4 11" id="KW-0489">Methyltransferase</keyword>
<evidence type="ECO:0000256" key="1">
    <source>
        <dbReference type="ARBA" id="ARBA00001286"/>
    </source>
</evidence>
<dbReference type="PANTHER" id="PTHR10815">
    <property type="entry name" value="METHYLATED-DNA--PROTEIN-CYSTEINE METHYLTRANSFERASE"/>
    <property type="match status" value="1"/>
</dbReference>
<evidence type="ECO:0000256" key="4">
    <source>
        <dbReference type="ARBA" id="ARBA00022603"/>
    </source>
</evidence>
<name>A0A1B8HPT5_9GAMM</name>
<comment type="catalytic activity">
    <reaction evidence="8">
        <text>a 6-O-methyl-2'-deoxyguanosine in DNA + L-cysteinyl-[protein] = S-methyl-L-cysteinyl-[protein] + a 2'-deoxyguanosine in DNA</text>
        <dbReference type="Rhea" id="RHEA:24000"/>
        <dbReference type="Rhea" id="RHEA-COMP:10131"/>
        <dbReference type="Rhea" id="RHEA-COMP:10132"/>
        <dbReference type="Rhea" id="RHEA-COMP:11367"/>
        <dbReference type="Rhea" id="RHEA-COMP:11368"/>
        <dbReference type="ChEBI" id="CHEBI:29950"/>
        <dbReference type="ChEBI" id="CHEBI:82612"/>
        <dbReference type="ChEBI" id="CHEBI:85445"/>
        <dbReference type="ChEBI" id="CHEBI:85448"/>
        <dbReference type="EC" id="2.1.1.63"/>
    </reaction>
</comment>
<dbReference type="FunFam" id="1.10.10.10:FF:000214">
    <property type="entry name" value="Methylated-DNA--protein-cysteine methyltransferase"/>
    <property type="match status" value="1"/>
</dbReference>
<dbReference type="Proteomes" id="UP000092247">
    <property type="component" value="Unassembled WGS sequence"/>
</dbReference>
<proteinExistence type="inferred from homology"/>
<dbReference type="Pfam" id="PF01035">
    <property type="entry name" value="DNA_binding_1"/>
    <property type="match status" value="1"/>
</dbReference>
<dbReference type="Gene3D" id="1.10.10.10">
    <property type="entry name" value="Winged helix-like DNA-binding domain superfamily/Winged helix DNA-binding domain"/>
    <property type="match status" value="1"/>
</dbReference>
<keyword evidence="5 11" id="KW-0808">Transferase</keyword>
<dbReference type="CDD" id="cd06445">
    <property type="entry name" value="ATase"/>
    <property type="match status" value="1"/>
</dbReference>
<evidence type="ECO:0000256" key="3">
    <source>
        <dbReference type="ARBA" id="ARBA00011918"/>
    </source>
</evidence>
<dbReference type="GO" id="GO:0003908">
    <property type="term" value="F:methylated-DNA-[protein]-cysteine S-methyltransferase activity"/>
    <property type="evidence" value="ECO:0007669"/>
    <property type="project" value="UniProtKB-EC"/>
</dbReference>
<keyword evidence="6" id="KW-0227">DNA damage</keyword>
<dbReference type="NCBIfam" id="TIGR00589">
    <property type="entry name" value="ogt"/>
    <property type="match status" value="1"/>
</dbReference>
<dbReference type="InterPro" id="IPR036388">
    <property type="entry name" value="WH-like_DNA-bd_sf"/>
</dbReference>
<dbReference type="GO" id="GO:0032259">
    <property type="term" value="P:methylation"/>
    <property type="evidence" value="ECO:0007669"/>
    <property type="project" value="UniProtKB-KW"/>
</dbReference>
<feature type="domain" description="Methylated-DNA-[protein]-cysteine S-methyltransferase DNA binding" evidence="9">
    <location>
        <begin position="85"/>
        <end position="164"/>
    </location>
</feature>
<dbReference type="PANTHER" id="PTHR10815:SF5">
    <property type="entry name" value="METHYLATED-DNA--PROTEIN-CYSTEINE METHYLTRANSFERASE"/>
    <property type="match status" value="1"/>
</dbReference>
<dbReference type="Pfam" id="PF02870">
    <property type="entry name" value="Methyltransf_1N"/>
    <property type="match status" value="1"/>
</dbReference>
<evidence type="ECO:0000256" key="2">
    <source>
        <dbReference type="ARBA" id="ARBA00008711"/>
    </source>
</evidence>
<evidence type="ECO:0000256" key="8">
    <source>
        <dbReference type="ARBA" id="ARBA00049348"/>
    </source>
</evidence>
<dbReference type="Gene3D" id="3.30.160.70">
    <property type="entry name" value="Methylated DNA-protein cysteine methyltransferase domain"/>
    <property type="match status" value="1"/>
</dbReference>
<evidence type="ECO:0000259" key="10">
    <source>
        <dbReference type="Pfam" id="PF02870"/>
    </source>
</evidence>
<dbReference type="GO" id="GO:0006281">
    <property type="term" value="P:DNA repair"/>
    <property type="evidence" value="ECO:0007669"/>
    <property type="project" value="UniProtKB-KW"/>
</dbReference>
<dbReference type="InterPro" id="IPR036631">
    <property type="entry name" value="MGMT_N_sf"/>
</dbReference>
<protein>
    <recommendedName>
        <fullName evidence="3">methylated-DNA--[protein]-cysteine S-methyltransferase</fullName>
        <ecNumber evidence="3">2.1.1.63</ecNumber>
    </recommendedName>
</protein>
<evidence type="ECO:0000256" key="7">
    <source>
        <dbReference type="ARBA" id="ARBA00023204"/>
    </source>
</evidence>
<gene>
    <name evidence="11" type="ORF">AYY17_01210</name>
</gene>
<keyword evidence="7" id="KW-0234">DNA repair</keyword>
<evidence type="ECO:0000256" key="5">
    <source>
        <dbReference type="ARBA" id="ARBA00022679"/>
    </source>
</evidence>
<dbReference type="SUPFAM" id="SSF53155">
    <property type="entry name" value="Methylated DNA-protein cysteine methyltransferase domain"/>
    <property type="match status" value="1"/>
</dbReference>
<comment type="caution">
    <text evidence="11">The sequence shown here is derived from an EMBL/GenBank/DDBJ whole genome shotgun (WGS) entry which is preliminary data.</text>
</comment>
<feature type="domain" description="Methylguanine DNA methyltransferase ribonuclease-like" evidence="10">
    <location>
        <begin position="3"/>
        <end position="79"/>
    </location>
</feature>
<accession>A0A1B8HPT5</accession>
<evidence type="ECO:0000313" key="11">
    <source>
        <dbReference type="EMBL" id="OBU11393.1"/>
    </source>
</evidence>
<dbReference type="InterPro" id="IPR008332">
    <property type="entry name" value="MethylG_MeTrfase_N"/>
</dbReference>
<dbReference type="AlphaFoldDB" id="A0A1B8HPT5"/>